<dbReference type="RefSeq" id="WP_378933605.1">
    <property type="nucleotide sequence ID" value="NZ_JBHLVO010000007.1"/>
</dbReference>
<accession>A0ABV6GEC3</accession>
<proteinExistence type="predicted"/>
<evidence type="ECO:0000313" key="2">
    <source>
        <dbReference type="EMBL" id="MFC0271885.1"/>
    </source>
</evidence>
<reference evidence="2 3" key="1">
    <citation type="submission" date="2024-09" db="EMBL/GenBank/DDBJ databases">
        <authorList>
            <person name="Sun Q."/>
            <person name="Mori K."/>
        </authorList>
    </citation>
    <scope>NUCLEOTIDE SEQUENCE [LARGE SCALE GENOMIC DNA]</scope>
    <source>
        <strain evidence="2 3">CCM 7228</strain>
    </source>
</reference>
<protein>
    <submittedName>
        <fullName evidence="2">DUF1850 domain-containing protein</fullName>
    </submittedName>
</protein>
<organism evidence="2 3">
    <name type="scientific">Metabacillus herbersteinensis</name>
    <dbReference type="NCBI Taxonomy" id="283816"/>
    <lineage>
        <taxon>Bacteria</taxon>
        <taxon>Bacillati</taxon>
        <taxon>Bacillota</taxon>
        <taxon>Bacilli</taxon>
        <taxon>Bacillales</taxon>
        <taxon>Bacillaceae</taxon>
        <taxon>Metabacillus</taxon>
    </lineage>
</organism>
<gene>
    <name evidence="2" type="ORF">ACFFIX_10525</name>
</gene>
<keyword evidence="3" id="KW-1185">Reference proteome</keyword>
<keyword evidence="1" id="KW-1133">Transmembrane helix</keyword>
<name>A0ABV6GEC3_9BACI</name>
<dbReference type="EMBL" id="JBHLVO010000007">
    <property type="protein sequence ID" value="MFC0271885.1"/>
    <property type="molecule type" value="Genomic_DNA"/>
</dbReference>
<sequence length="170" mass="20143">MKLKSFVVLLIPVLLFIAFMFYYPYKQVVAFTDQDQEKLLAYLSIKKDNTFQIKYTHSIHLSDVIESFHLSDKHIVLTELAYKDFAVGMPSNAEGEEIFKEKNGTYYIKNMNRSFKFIDLRIGQVRANHRVIYQDKTYTLSEYMKPGAWVRIKREKITLWQQLRGVNIND</sequence>
<dbReference type="InterPro" id="IPR015001">
    <property type="entry name" value="DUF1850"/>
</dbReference>
<dbReference type="Proteomes" id="UP001589854">
    <property type="component" value="Unassembled WGS sequence"/>
</dbReference>
<evidence type="ECO:0000313" key="3">
    <source>
        <dbReference type="Proteomes" id="UP001589854"/>
    </source>
</evidence>
<dbReference type="Pfam" id="PF08905">
    <property type="entry name" value="DUF1850"/>
    <property type="match status" value="1"/>
</dbReference>
<evidence type="ECO:0000256" key="1">
    <source>
        <dbReference type="SAM" id="Phobius"/>
    </source>
</evidence>
<keyword evidence="1" id="KW-0472">Membrane</keyword>
<keyword evidence="1" id="KW-0812">Transmembrane</keyword>
<comment type="caution">
    <text evidence="2">The sequence shown here is derived from an EMBL/GenBank/DDBJ whole genome shotgun (WGS) entry which is preliminary data.</text>
</comment>
<feature type="transmembrane region" description="Helical" evidence="1">
    <location>
        <begin position="7"/>
        <end position="25"/>
    </location>
</feature>